<dbReference type="Proteomes" id="UP000624404">
    <property type="component" value="Unassembled WGS sequence"/>
</dbReference>
<keyword evidence="10" id="KW-1185">Reference proteome</keyword>
<organism evidence="9 10">
    <name type="scientific">Sclerotinia trifoliorum</name>
    <dbReference type="NCBI Taxonomy" id="28548"/>
    <lineage>
        <taxon>Eukaryota</taxon>
        <taxon>Fungi</taxon>
        <taxon>Dikarya</taxon>
        <taxon>Ascomycota</taxon>
        <taxon>Pezizomycotina</taxon>
        <taxon>Leotiomycetes</taxon>
        <taxon>Helotiales</taxon>
        <taxon>Sclerotiniaceae</taxon>
        <taxon>Sclerotinia</taxon>
    </lineage>
</organism>
<evidence type="ECO:0000313" key="10">
    <source>
        <dbReference type="Proteomes" id="UP000624404"/>
    </source>
</evidence>
<sequence>MARFCSIVPPHVLKHIIDSPLTSPRTLLAAQKTYDHVCRIHESRVLGAYMHDDEPDDLATETRSTTRKVYRKIYTSEGTNEMGKKLLFEERYMIPLRTMDWDARNVHEYFGKIYEFYDKPGPPGFNNAFWNGREISFGDGDGDLFTNFTDKIDIIAHELTHGVIQLTADLKYHFQSGALNESISDVFASMAKQYDSETLAKDADWLIGEKIFDPFMENVWALRSLKNPGSAYDHKKIGKDPQPATMDGYQDLEEENDGGGVHINSGIPNHAFYLASVALGGYSWEKAGKIWYAALTDRALRSVDSNEAFKVFADLTIKHAGDFDEDTREKVKKAWIDVKVLNGKDEL</sequence>
<dbReference type="InterPro" id="IPR001570">
    <property type="entry name" value="Peptidase_M4_C_domain"/>
</dbReference>
<dbReference type="GO" id="GO:0006508">
    <property type="term" value="P:proteolysis"/>
    <property type="evidence" value="ECO:0007669"/>
    <property type="project" value="UniProtKB-KW"/>
</dbReference>
<accession>A0A8H2VWI0</accession>
<keyword evidence="3" id="KW-0479">Metal-binding</keyword>
<reference evidence="9" key="1">
    <citation type="submission" date="2020-10" db="EMBL/GenBank/DDBJ databases">
        <authorList>
            <person name="Kusch S."/>
        </authorList>
    </citation>
    <scope>NUCLEOTIDE SEQUENCE</scope>
    <source>
        <strain evidence="9">SwB9</strain>
    </source>
</reference>
<dbReference type="AlphaFoldDB" id="A0A8H2VWI0"/>
<dbReference type="EMBL" id="CAJHIA010000014">
    <property type="protein sequence ID" value="CAD6445343.1"/>
    <property type="molecule type" value="Genomic_DNA"/>
</dbReference>
<dbReference type="InterPro" id="IPR013856">
    <property type="entry name" value="Peptidase_M4_domain"/>
</dbReference>
<dbReference type="InterPro" id="IPR023612">
    <property type="entry name" value="Peptidase_M4"/>
</dbReference>
<dbReference type="OrthoDB" id="5332336at2759"/>
<dbReference type="GO" id="GO:0046872">
    <property type="term" value="F:metal ion binding"/>
    <property type="evidence" value="ECO:0007669"/>
    <property type="project" value="UniProtKB-KW"/>
</dbReference>
<feature type="domain" description="Peptidase M4" evidence="7">
    <location>
        <begin position="125"/>
        <end position="165"/>
    </location>
</feature>
<dbReference type="InterPro" id="IPR027268">
    <property type="entry name" value="Peptidase_M4/M1_CTD_sf"/>
</dbReference>
<gene>
    <name evidence="9" type="ORF">SCLTRI_LOCUS5129</name>
</gene>
<name>A0A8H2VWI0_9HELO</name>
<keyword evidence="5" id="KW-0862">Zinc</keyword>
<evidence type="ECO:0000256" key="2">
    <source>
        <dbReference type="ARBA" id="ARBA00022670"/>
    </source>
</evidence>
<dbReference type="Gene3D" id="3.10.170.10">
    <property type="match status" value="2"/>
</dbReference>
<evidence type="ECO:0000256" key="3">
    <source>
        <dbReference type="ARBA" id="ARBA00022723"/>
    </source>
</evidence>
<dbReference type="SUPFAM" id="SSF55486">
    <property type="entry name" value="Metalloproteases ('zincins'), catalytic domain"/>
    <property type="match status" value="1"/>
</dbReference>
<dbReference type="PANTHER" id="PTHR43579">
    <property type="match status" value="1"/>
</dbReference>
<dbReference type="CDD" id="cd09597">
    <property type="entry name" value="M4_TLP"/>
    <property type="match status" value="1"/>
</dbReference>
<evidence type="ECO:0000259" key="8">
    <source>
        <dbReference type="Pfam" id="PF02868"/>
    </source>
</evidence>
<evidence type="ECO:0000256" key="5">
    <source>
        <dbReference type="ARBA" id="ARBA00022833"/>
    </source>
</evidence>
<dbReference type="Gene3D" id="1.10.390.10">
    <property type="entry name" value="Neutral Protease Domain 2"/>
    <property type="match status" value="1"/>
</dbReference>
<keyword evidence="6" id="KW-0482">Metalloprotease</keyword>
<dbReference type="GO" id="GO:0004222">
    <property type="term" value="F:metalloendopeptidase activity"/>
    <property type="evidence" value="ECO:0007669"/>
    <property type="project" value="InterPro"/>
</dbReference>
<dbReference type="PRINTS" id="PR00730">
    <property type="entry name" value="THERMOLYSIN"/>
</dbReference>
<evidence type="ECO:0000256" key="1">
    <source>
        <dbReference type="ARBA" id="ARBA00009388"/>
    </source>
</evidence>
<comment type="caution">
    <text evidence="9">The sequence shown here is derived from an EMBL/GenBank/DDBJ whole genome shotgun (WGS) entry which is preliminary data.</text>
</comment>
<proteinExistence type="inferred from homology"/>
<comment type="similarity">
    <text evidence="1">Belongs to the peptidase M4 family.</text>
</comment>
<feature type="domain" description="Peptidase M4 C-terminal" evidence="8">
    <location>
        <begin position="168"/>
        <end position="340"/>
    </location>
</feature>
<protein>
    <submittedName>
        <fullName evidence="9">0e315afa-a40b-46f6-a4e7-968684a287d9</fullName>
    </submittedName>
</protein>
<dbReference type="PANTHER" id="PTHR43579:SF1">
    <property type="entry name" value="NEUTRAL METALLOPROTEINASE"/>
    <property type="match status" value="1"/>
</dbReference>
<keyword evidence="2" id="KW-0645">Protease</keyword>
<dbReference type="Pfam" id="PF02868">
    <property type="entry name" value="Peptidase_M4_C"/>
    <property type="match status" value="1"/>
</dbReference>
<evidence type="ECO:0000256" key="6">
    <source>
        <dbReference type="ARBA" id="ARBA00023049"/>
    </source>
</evidence>
<evidence type="ECO:0000259" key="7">
    <source>
        <dbReference type="Pfam" id="PF01447"/>
    </source>
</evidence>
<keyword evidence="4" id="KW-0378">Hydrolase</keyword>
<evidence type="ECO:0000256" key="4">
    <source>
        <dbReference type="ARBA" id="ARBA00022801"/>
    </source>
</evidence>
<dbReference type="Pfam" id="PF01447">
    <property type="entry name" value="Peptidase_M4"/>
    <property type="match status" value="1"/>
</dbReference>
<dbReference type="InterPro" id="IPR052759">
    <property type="entry name" value="Metalloprotease_M4"/>
</dbReference>
<evidence type="ECO:0000313" key="9">
    <source>
        <dbReference type="EMBL" id="CAD6445343.1"/>
    </source>
</evidence>